<gene>
    <name evidence="8" type="primary">rpsA</name>
    <name evidence="5" type="synonym">ispH</name>
    <name evidence="8" type="ORF">CLHUN_23850</name>
</gene>
<name>A0A1V4SJI9_RUMHU</name>
<dbReference type="RefSeq" id="WP_080064818.1">
    <property type="nucleotide sequence ID" value="NZ_MZGX01000015.1"/>
</dbReference>
<feature type="binding site" evidence="5">
    <location>
        <position position="219"/>
    </location>
    <ligand>
        <name>(2E)-4-hydroxy-3-methylbut-2-enyl diphosphate</name>
        <dbReference type="ChEBI" id="CHEBI:128753"/>
    </ligand>
</feature>
<keyword evidence="5" id="KW-0560">Oxidoreductase</keyword>
<dbReference type="NCBIfam" id="TIGR00216">
    <property type="entry name" value="ispH_lytB"/>
    <property type="match status" value="1"/>
</dbReference>
<dbReference type="OrthoDB" id="9804077at2"/>
<comment type="similarity">
    <text evidence="5">Belongs to the IspH family.</text>
</comment>
<dbReference type="InterPro" id="IPR035104">
    <property type="entry name" value="Ribosomal_protein_S1-like"/>
</dbReference>
<feature type="binding site" evidence="5">
    <location>
        <position position="221"/>
    </location>
    <ligand>
        <name>(2E)-4-hydroxy-3-methylbut-2-enyl diphosphate</name>
        <dbReference type="ChEBI" id="CHEBI:128753"/>
    </ligand>
</feature>
<organism evidence="8 9">
    <name type="scientific">Ruminiclostridium hungatei</name>
    <name type="common">Clostridium hungatei</name>
    <dbReference type="NCBI Taxonomy" id="48256"/>
    <lineage>
        <taxon>Bacteria</taxon>
        <taxon>Bacillati</taxon>
        <taxon>Bacillota</taxon>
        <taxon>Clostridia</taxon>
        <taxon>Eubacteriales</taxon>
        <taxon>Oscillospiraceae</taxon>
        <taxon>Ruminiclostridium</taxon>
    </lineage>
</organism>
<dbReference type="Gene3D" id="2.40.50.140">
    <property type="entry name" value="Nucleic acid-binding proteins"/>
    <property type="match status" value="4"/>
</dbReference>
<dbReference type="GO" id="GO:0051539">
    <property type="term" value="F:4 iron, 4 sulfur cluster binding"/>
    <property type="evidence" value="ECO:0007669"/>
    <property type="project" value="UniProtKB-UniRule"/>
</dbReference>
<evidence type="ECO:0000256" key="3">
    <source>
        <dbReference type="ARBA" id="ARBA00023004"/>
    </source>
</evidence>
<evidence type="ECO:0000256" key="1">
    <source>
        <dbReference type="ARBA" id="ARBA00022485"/>
    </source>
</evidence>
<feature type="binding site" evidence="5">
    <location>
        <position position="263"/>
    </location>
    <ligand>
        <name>(2E)-4-hydroxy-3-methylbut-2-enyl diphosphate</name>
        <dbReference type="ChEBI" id="CHEBI:128753"/>
    </ligand>
</feature>
<dbReference type="AlphaFoldDB" id="A0A1V4SJI9"/>
<protein>
    <recommendedName>
        <fullName evidence="5">4-hydroxy-3-methylbut-2-enyl diphosphate reductase</fullName>
        <shortName evidence="5">HMBPP reductase</shortName>
        <ecNumber evidence="5">1.17.7.4</ecNumber>
    </recommendedName>
</protein>
<feature type="compositionally biased region" description="Polar residues" evidence="6">
    <location>
        <begin position="662"/>
        <end position="675"/>
    </location>
</feature>
<feature type="binding site" evidence="5">
    <location>
        <position position="124"/>
    </location>
    <ligand>
        <name>(2E)-4-hydroxy-3-methylbut-2-enyl diphosphate</name>
        <dbReference type="ChEBI" id="CHEBI:128753"/>
    </ligand>
</feature>
<dbReference type="STRING" id="48256.CLHUN_23850"/>
<dbReference type="GO" id="GO:0019288">
    <property type="term" value="P:isopentenyl diphosphate biosynthetic process, methylerythritol 4-phosphate pathway"/>
    <property type="evidence" value="ECO:0007669"/>
    <property type="project" value="UniProtKB-UniRule"/>
</dbReference>
<dbReference type="GO" id="GO:0046872">
    <property type="term" value="F:metal ion binding"/>
    <property type="evidence" value="ECO:0007669"/>
    <property type="project" value="UniProtKB-KW"/>
</dbReference>
<evidence type="ECO:0000256" key="6">
    <source>
        <dbReference type="SAM" id="MobiDB-lite"/>
    </source>
</evidence>
<comment type="function">
    <text evidence="5">Catalyzes the conversion of 1-hydroxy-2-methyl-2-(E)-butenyl 4-diphosphate (HMBPP) into a mixture of isopentenyl diphosphate (IPP) and dimethylallyl diphosphate (DMAPP). Acts in the terminal step of the DOXP/MEP pathway for isoprenoid precursor biosynthesis.</text>
</comment>
<dbReference type="GO" id="GO:0050992">
    <property type="term" value="P:dimethylallyl diphosphate biosynthetic process"/>
    <property type="evidence" value="ECO:0007669"/>
    <property type="project" value="UniProtKB-UniRule"/>
</dbReference>
<feature type="binding site" evidence="5">
    <location>
        <position position="124"/>
    </location>
    <ligand>
        <name>isopentenyl diphosphate</name>
        <dbReference type="ChEBI" id="CHEBI:128769"/>
    </ligand>
</feature>
<feature type="binding site" evidence="5">
    <location>
        <position position="219"/>
    </location>
    <ligand>
        <name>isopentenyl diphosphate</name>
        <dbReference type="ChEBI" id="CHEBI:128769"/>
    </ligand>
</feature>
<dbReference type="PANTHER" id="PTHR30426:SF0">
    <property type="entry name" value="4-HYDROXY-3-METHYLBUT-2-ENYL DIPHOSPHATE REDUCTASE"/>
    <property type="match status" value="1"/>
</dbReference>
<dbReference type="FunFam" id="2.40.50.140:FF:000051">
    <property type="entry name" value="RNA-binding transcriptional accessory protein"/>
    <property type="match status" value="2"/>
</dbReference>
<dbReference type="Proteomes" id="UP000191554">
    <property type="component" value="Unassembled WGS sequence"/>
</dbReference>
<keyword evidence="8" id="KW-0687">Ribonucleoprotein</keyword>
<feature type="binding site" evidence="5">
    <location>
        <position position="124"/>
    </location>
    <ligand>
        <name>dimethylallyl diphosphate</name>
        <dbReference type="ChEBI" id="CHEBI:57623"/>
    </ligand>
</feature>
<dbReference type="CDD" id="cd04465">
    <property type="entry name" value="S1_RPS1_repeat_ec2_hs2"/>
    <property type="match status" value="1"/>
</dbReference>
<feature type="binding site" evidence="5">
    <location>
        <position position="263"/>
    </location>
    <ligand>
        <name>isopentenyl diphosphate</name>
        <dbReference type="ChEBI" id="CHEBI:128769"/>
    </ligand>
</feature>
<keyword evidence="2 5" id="KW-0479">Metal-binding</keyword>
<feature type="binding site" evidence="5">
    <location>
        <position position="12"/>
    </location>
    <ligand>
        <name>[4Fe-4S] cluster</name>
        <dbReference type="ChEBI" id="CHEBI:49883"/>
    </ligand>
</feature>
<dbReference type="PROSITE" id="PS50126">
    <property type="entry name" value="S1"/>
    <property type="match status" value="4"/>
</dbReference>
<dbReference type="CDD" id="cd13944">
    <property type="entry name" value="lytB_ispH"/>
    <property type="match status" value="1"/>
</dbReference>
<feature type="binding site" evidence="5">
    <location>
        <position position="221"/>
    </location>
    <ligand>
        <name>isopentenyl diphosphate</name>
        <dbReference type="ChEBI" id="CHEBI:128769"/>
    </ligand>
</feature>
<keyword evidence="9" id="KW-1185">Reference proteome</keyword>
<feature type="domain" description="S1 motif" evidence="7">
    <location>
        <begin position="561"/>
        <end position="630"/>
    </location>
</feature>
<feature type="binding site" evidence="5">
    <location>
        <position position="41"/>
    </location>
    <ligand>
        <name>dimethylallyl diphosphate</name>
        <dbReference type="ChEBI" id="CHEBI:57623"/>
    </ligand>
</feature>
<dbReference type="InterPro" id="IPR003451">
    <property type="entry name" value="LytB/IspH"/>
</dbReference>
<dbReference type="GO" id="GO:0005840">
    <property type="term" value="C:ribosome"/>
    <property type="evidence" value="ECO:0007669"/>
    <property type="project" value="UniProtKB-KW"/>
</dbReference>
<feature type="binding site" evidence="5">
    <location>
        <position position="74"/>
    </location>
    <ligand>
        <name>(2E)-4-hydroxy-3-methylbut-2-enyl diphosphate</name>
        <dbReference type="ChEBI" id="CHEBI:128753"/>
    </ligand>
</feature>
<comment type="caution">
    <text evidence="8">The sequence shown here is derived from an EMBL/GenBank/DDBJ whole genome shotgun (WGS) entry which is preliminary data.</text>
</comment>
<dbReference type="EC" id="1.17.7.4" evidence="5"/>
<feature type="binding site" evidence="5">
    <location>
        <position position="41"/>
    </location>
    <ligand>
        <name>isopentenyl diphosphate</name>
        <dbReference type="ChEBI" id="CHEBI:128769"/>
    </ligand>
</feature>
<evidence type="ECO:0000256" key="5">
    <source>
        <dbReference type="HAMAP-Rule" id="MF_00191"/>
    </source>
</evidence>
<keyword evidence="8" id="KW-0689">Ribosomal protein</keyword>
<dbReference type="PRINTS" id="PR00681">
    <property type="entry name" value="RIBOSOMALS1"/>
</dbReference>
<dbReference type="PANTHER" id="PTHR30426">
    <property type="entry name" value="4-HYDROXY-3-METHYLBUT-2-ENYL DIPHOSPHATE REDUCTASE"/>
    <property type="match status" value="1"/>
</dbReference>
<feature type="binding site" evidence="5">
    <location>
        <position position="263"/>
    </location>
    <ligand>
        <name>dimethylallyl diphosphate</name>
        <dbReference type="ChEBI" id="CHEBI:57623"/>
    </ligand>
</feature>
<feature type="active site" description="Proton donor" evidence="5">
    <location>
        <position position="126"/>
    </location>
</feature>
<dbReference type="GO" id="GO:0003729">
    <property type="term" value="F:mRNA binding"/>
    <property type="evidence" value="ECO:0007669"/>
    <property type="project" value="UniProtKB-ARBA"/>
</dbReference>
<dbReference type="Gene3D" id="3.40.50.11270">
    <property type="match status" value="1"/>
</dbReference>
<keyword evidence="3 5" id="KW-0408">Iron</keyword>
<dbReference type="GO" id="GO:0005737">
    <property type="term" value="C:cytoplasm"/>
    <property type="evidence" value="ECO:0007669"/>
    <property type="project" value="UniProtKB-ARBA"/>
</dbReference>
<dbReference type="Gene3D" id="3.40.1010.20">
    <property type="entry name" value="4-hydroxy-3-methylbut-2-enyl diphosphate reductase, catalytic domain"/>
    <property type="match status" value="2"/>
</dbReference>
<feature type="binding site" evidence="5">
    <location>
        <position position="220"/>
    </location>
    <ligand>
        <name>(2E)-4-hydroxy-3-methylbut-2-enyl diphosphate</name>
        <dbReference type="ChEBI" id="CHEBI:128753"/>
    </ligand>
</feature>
<feature type="binding site" evidence="5">
    <location>
        <position position="74"/>
    </location>
    <ligand>
        <name>isopentenyl diphosphate</name>
        <dbReference type="ChEBI" id="CHEBI:128769"/>
    </ligand>
</feature>
<dbReference type="InterPro" id="IPR003029">
    <property type="entry name" value="S1_domain"/>
</dbReference>
<evidence type="ECO:0000256" key="4">
    <source>
        <dbReference type="ARBA" id="ARBA00023014"/>
    </source>
</evidence>
<feature type="domain" description="S1 motif" evidence="7">
    <location>
        <begin position="364"/>
        <end position="455"/>
    </location>
</feature>
<comment type="catalytic activity">
    <reaction evidence="5">
        <text>dimethylallyl diphosphate + 2 oxidized [2Fe-2S]-[ferredoxin] + H2O = (2E)-4-hydroxy-3-methylbut-2-enyl diphosphate + 2 reduced [2Fe-2S]-[ferredoxin] + 2 H(+)</text>
        <dbReference type="Rhea" id="RHEA:24825"/>
        <dbReference type="Rhea" id="RHEA-COMP:10000"/>
        <dbReference type="Rhea" id="RHEA-COMP:10001"/>
        <dbReference type="ChEBI" id="CHEBI:15377"/>
        <dbReference type="ChEBI" id="CHEBI:15378"/>
        <dbReference type="ChEBI" id="CHEBI:33737"/>
        <dbReference type="ChEBI" id="CHEBI:33738"/>
        <dbReference type="ChEBI" id="CHEBI:57623"/>
        <dbReference type="ChEBI" id="CHEBI:128753"/>
        <dbReference type="EC" id="1.17.7.4"/>
    </reaction>
</comment>
<accession>A0A1V4SJI9</accession>
<sequence>MELIIANTAGFCFGVNNAVKIVFDLAAKSDKQIYTFGPIIHNEQVVAKLEKEGVVTINRPQEAGGPARVVIRAHGVGPDIIGGLRDNGLDIVNATCPYVKKIQKLVSEKYNEGYQIIIIGDKNHPEIIGINGWCDNSALIIETDEQVDGLPDIKKNICVVAQTTFIREKWEKIIKSLNKRFENVIKFDTICNATDKRQAEADKISREVDMVLVIGDQNSSNTNKLYEICRKNCERTYKIQTASEIPPVDIKKIKKIGITAGASTPDWVIKEVIHKMSELDKQDFEMSFADAFESSLVTLTTGQITKGRIIGYNQSEVFVDLGFKSDGIIPMQEFSDDPDFNPEKSLKVGEEIDVFVVRVNDGEGNVVLSKKKVDAVKGWDIIESAFETKKPVTVKITEKVNGGVIGNASGVKVFIPASQISDRFVKELSEFVKQVLQVQIIELNKQKRKVVGSARVLIEKNKESASSEIWNNIEAGKTYKGIVKSLMDFGAFVDIGGVDGLVHLSELSWNKIKHPSEVVKVGDEIIVSVIEFDRDKKRISLGYKKQDDNPWNKAAEKYEVGNVITGKVVRLVPFGAFVEIEQGVDGLVHISQISNVRLGKPGDVLKVGQMVEAKITELDVEAKKISLSIKEVNPIDPVGAKKEETAAEAGEELPTEHKEDMTNTIGENLSDLDNN</sequence>
<dbReference type="NCBIfam" id="NF002187">
    <property type="entry name" value="PRK01045.1-1"/>
    <property type="match status" value="1"/>
</dbReference>
<feature type="binding site" evidence="5">
    <location>
        <position position="96"/>
    </location>
    <ligand>
        <name>[4Fe-4S] cluster</name>
        <dbReference type="ChEBI" id="CHEBI:49883"/>
    </ligand>
</feature>
<comment type="cofactor">
    <cofactor evidence="5">
        <name>[4Fe-4S] cluster</name>
        <dbReference type="ChEBI" id="CHEBI:49883"/>
    </cofactor>
    <text evidence="5">Binds 1 [4Fe-4S] cluster per subunit.</text>
</comment>
<reference evidence="8 9" key="1">
    <citation type="submission" date="2017-03" db="EMBL/GenBank/DDBJ databases">
        <title>Genome sequence of Clostridium hungatei DSM 14427.</title>
        <authorList>
            <person name="Poehlein A."/>
            <person name="Daniel R."/>
        </authorList>
    </citation>
    <scope>NUCLEOTIDE SEQUENCE [LARGE SCALE GENOMIC DNA]</scope>
    <source>
        <strain evidence="8 9">DSM 14427</strain>
    </source>
</reference>
<feature type="region of interest" description="Disordered" evidence="6">
    <location>
        <begin position="639"/>
        <end position="675"/>
    </location>
</feature>
<evidence type="ECO:0000313" key="9">
    <source>
        <dbReference type="Proteomes" id="UP000191554"/>
    </source>
</evidence>
<feature type="binding site" evidence="5">
    <location>
        <position position="219"/>
    </location>
    <ligand>
        <name>dimethylallyl diphosphate</name>
        <dbReference type="ChEBI" id="CHEBI:57623"/>
    </ligand>
</feature>
<dbReference type="GO" id="GO:0016114">
    <property type="term" value="P:terpenoid biosynthetic process"/>
    <property type="evidence" value="ECO:0007669"/>
    <property type="project" value="UniProtKB-UniRule"/>
</dbReference>
<dbReference type="CDD" id="cd05688">
    <property type="entry name" value="S1_RPS1_repeat_ec3"/>
    <property type="match status" value="1"/>
</dbReference>
<dbReference type="GO" id="GO:0051745">
    <property type="term" value="F:4-hydroxy-3-methylbut-2-enyl diphosphate reductase activity"/>
    <property type="evidence" value="ECO:0007669"/>
    <property type="project" value="UniProtKB-UniRule"/>
</dbReference>
<dbReference type="SUPFAM" id="SSF50249">
    <property type="entry name" value="Nucleic acid-binding proteins"/>
    <property type="match status" value="4"/>
</dbReference>
<dbReference type="NCBIfam" id="NF000907">
    <property type="entry name" value="PRK00087.1"/>
    <property type="match status" value="1"/>
</dbReference>
<dbReference type="SMART" id="SM00316">
    <property type="entry name" value="S1"/>
    <property type="match status" value="4"/>
</dbReference>
<feature type="binding site" evidence="5">
    <location>
        <position position="221"/>
    </location>
    <ligand>
        <name>dimethylallyl diphosphate</name>
        <dbReference type="ChEBI" id="CHEBI:57623"/>
    </ligand>
</feature>
<dbReference type="Pfam" id="PF02401">
    <property type="entry name" value="LYTB"/>
    <property type="match status" value="1"/>
</dbReference>
<keyword evidence="5" id="KW-0414">Isoprene biosynthesis</keyword>
<dbReference type="HAMAP" id="MF_00191">
    <property type="entry name" value="IspH"/>
    <property type="match status" value="1"/>
</dbReference>
<comment type="pathway">
    <text evidence="5">Isoprenoid biosynthesis; dimethylallyl diphosphate biosynthesis; dimethylallyl diphosphate from (2E)-4-hydroxy-3-methylbutenyl diphosphate: step 1/1.</text>
</comment>
<dbReference type="InterPro" id="IPR012340">
    <property type="entry name" value="NA-bd_OB-fold"/>
</dbReference>
<evidence type="ECO:0000259" key="7">
    <source>
        <dbReference type="PROSITE" id="PS50126"/>
    </source>
</evidence>
<comment type="catalytic activity">
    <reaction evidence="5">
        <text>isopentenyl diphosphate + 2 oxidized [2Fe-2S]-[ferredoxin] + H2O = (2E)-4-hydroxy-3-methylbut-2-enyl diphosphate + 2 reduced [2Fe-2S]-[ferredoxin] + 2 H(+)</text>
        <dbReference type="Rhea" id="RHEA:24488"/>
        <dbReference type="Rhea" id="RHEA-COMP:10000"/>
        <dbReference type="Rhea" id="RHEA-COMP:10001"/>
        <dbReference type="ChEBI" id="CHEBI:15377"/>
        <dbReference type="ChEBI" id="CHEBI:15378"/>
        <dbReference type="ChEBI" id="CHEBI:33737"/>
        <dbReference type="ChEBI" id="CHEBI:33738"/>
        <dbReference type="ChEBI" id="CHEBI:128753"/>
        <dbReference type="ChEBI" id="CHEBI:128769"/>
        <dbReference type="EC" id="1.17.7.4"/>
    </reaction>
</comment>
<evidence type="ECO:0000256" key="2">
    <source>
        <dbReference type="ARBA" id="ARBA00022723"/>
    </source>
</evidence>
<dbReference type="UniPathway" id="UPA00056">
    <property type="reaction ID" value="UER00097"/>
</dbReference>
<feature type="binding site" evidence="5">
    <location>
        <position position="74"/>
    </location>
    <ligand>
        <name>dimethylallyl diphosphate</name>
        <dbReference type="ChEBI" id="CHEBI:57623"/>
    </ligand>
</feature>
<feature type="binding site" evidence="5">
    <location>
        <position position="220"/>
    </location>
    <ligand>
        <name>dimethylallyl diphosphate</name>
        <dbReference type="ChEBI" id="CHEBI:57623"/>
    </ligand>
</feature>
<dbReference type="EMBL" id="MZGX01000015">
    <property type="protein sequence ID" value="OPX43666.1"/>
    <property type="molecule type" value="Genomic_DNA"/>
</dbReference>
<feature type="binding site" evidence="5">
    <location>
        <position position="41"/>
    </location>
    <ligand>
        <name>(2E)-4-hydroxy-3-methylbut-2-enyl diphosphate</name>
        <dbReference type="ChEBI" id="CHEBI:128753"/>
    </ligand>
</feature>
<dbReference type="NCBIfam" id="NF005208">
    <property type="entry name" value="PRK06676.1"/>
    <property type="match status" value="1"/>
</dbReference>
<feature type="binding site" evidence="5">
    <location>
        <position position="163"/>
    </location>
    <ligand>
        <name>(2E)-4-hydroxy-3-methylbut-2-enyl diphosphate</name>
        <dbReference type="ChEBI" id="CHEBI:128753"/>
    </ligand>
</feature>
<dbReference type="Pfam" id="PF00575">
    <property type="entry name" value="S1"/>
    <property type="match status" value="3"/>
</dbReference>
<feature type="binding site" evidence="5">
    <location>
        <position position="220"/>
    </location>
    <ligand>
        <name>isopentenyl diphosphate</name>
        <dbReference type="ChEBI" id="CHEBI:128769"/>
    </ligand>
</feature>
<keyword evidence="1 5" id="KW-0004">4Fe-4S</keyword>
<dbReference type="CDD" id="cd05687">
    <property type="entry name" value="S1_RPS1_repeat_ec1_hs1"/>
    <property type="match status" value="1"/>
</dbReference>
<comment type="pathway">
    <text evidence="5">Isoprenoid biosynthesis; isopentenyl diphosphate biosynthesis via DXP pathway; isopentenyl diphosphate from 1-deoxy-D-xylulose 5-phosphate: step 6/6.</text>
</comment>
<proteinExistence type="inferred from homology"/>
<feature type="domain" description="S1 motif" evidence="7">
    <location>
        <begin position="476"/>
        <end position="544"/>
    </location>
</feature>
<keyword evidence="4 5" id="KW-0411">Iron-sulfur</keyword>
<dbReference type="UniPathway" id="UPA00059">
    <property type="reaction ID" value="UER00105"/>
</dbReference>
<evidence type="ECO:0000313" key="8">
    <source>
        <dbReference type="EMBL" id="OPX43666.1"/>
    </source>
</evidence>
<feature type="binding site" evidence="5">
    <location>
        <position position="191"/>
    </location>
    <ligand>
        <name>[4Fe-4S] cluster</name>
        <dbReference type="ChEBI" id="CHEBI:49883"/>
    </ligand>
</feature>
<feature type="domain" description="S1 motif" evidence="7">
    <location>
        <begin position="302"/>
        <end position="371"/>
    </location>
</feature>